<dbReference type="InterPro" id="IPR045051">
    <property type="entry name" value="SBT"/>
</dbReference>
<dbReference type="FunFam" id="3.30.70.80:FF:000002">
    <property type="entry name" value="Subtilisin-like protease SBT5.3"/>
    <property type="match status" value="1"/>
</dbReference>
<evidence type="ECO:0000256" key="3">
    <source>
        <dbReference type="ARBA" id="ARBA00022729"/>
    </source>
</evidence>
<dbReference type="AlphaFoldDB" id="A0AA38FZB1"/>
<dbReference type="InterPro" id="IPR036852">
    <property type="entry name" value="Peptidase_S8/S53_dom_sf"/>
</dbReference>
<dbReference type="GO" id="GO:0004252">
    <property type="term" value="F:serine-type endopeptidase activity"/>
    <property type="evidence" value="ECO:0007669"/>
    <property type="project" value="UniProtKB-UniRule"/>
</dbReference>
<dbReference type="Gene3D" id="3.40.50.200">
    <property type="entry name" value="Peptidase S8/S53 domain"/>
    <property type="match status" value="1"/>
</dbReference>
<evidence type="ECO:0000256" key="6">
    <source>
        <dbReference type="PIRSR" id="PIRSR615500-1"/>
    </source>
</evidence>
<keyword evidence="5 7" id="KW-0720">Serine protease</keyword>
<dbReference type="EMBL" id="JAHRHJ020000006">
    <property type="protein sequence ID" value="KAH9313239.1"/>
    <property type="molecule type" value="Genomic_DNA"/>
</dbReference>
<dbReference type="Pfam" id="PF17766">
    <property type="entry name" value="fn3_6"/>
    <property type="match status" value="1"/>
</dbReference>
<evidence type="ECO:0000259" key="10">
    <source>
        <dbReference type="Pfam" id="PF05922"/>
    </source>
</evidence>
<evidence type="ECO:0000259" key="11">
    <source>
        <dbReference type="Pfam" id="PF17766"/>
    </source>
</evidence>
<protein>
    <recommendedName>
        <fullName evidence="14">Subtilisin-like protease SBT5.3</fullName>
    </recommendedName>
</protein>
<evidence type="ECO:0000256" key="1">
    <source>
        <dbReference type="ARBA" id="ARBA00011073"/>
    </source>
</evidence>
<dbReference type="FunFam" id="3.50.30.30:FF:000005">
    <property type="entry name" value="subtilisin-like protease SBT1.5"/>
    <property type="match status" value="1"/>
</dbReference>
<feature type="domain" description="Peptidase S8/S53" evidence="9">
    <location>
        <begin position="111"/>
        <end position="581"/>
    </location>
</feature>
<dbReference type="PROSITE" id="PS00138">
    <property type="entry name" value="SUBTILASE_SER"/>
    <property type="match status" value="1"/>
</dbReference>
<comment type="caution">
    <text evidence="12">The sequence shown here is derived from an EMBL/GenBank/DDBJ whole genome shotgun (WGS) entry which is preliminary data.</text>
</comment>
<reference evidence="12 13" key="1">
    <citation type="journal article" date="2021" name="Nat. Plants">
        <title>The Taxus genome provides insights into paclitaxel biosynthesis.</title>
        <authorList>
            <person name="Xiong X."/>
            <person name="Gou J."/>
            <person name="Liao Q."/>
            <person name="Li Y."/>
            <person name="Zhou Q."/>
            <person name="Bi G."/>
            <person name="Li C."/>
            <person name="Du R."/>
            <person name="Wang X."/>
            <person name="Sun T."/>
            <person name="Guo L."/>
            <person name="Liang H."/>
            <person name="Lu P."/>
            <person name="Wu Y."/>
            <person name="Zhang Z."/>
            <person name="Ro D.K."/>
            <person name="Shang Y."/>
            <person name="Huang S."/>
            <person name="Yan J."/>
        </authorList>
    </citation>
    <scope>NUCLEOTIDE SEQUENCE [LARGE SCALE GENOMIC DNA]</scope>
    <source>
        <strain evidence="12">Ta-2019</strain>
    </source>
</reference>
<feature type="active site" description="Charge relay system" evidence="6 7">
    <location>
        <position position="120"/>
    </location>
</feature>
<evidence type="ECO:0000259" key="9">
    <source>
        <dbReference type="Pfam" id="PF00082"/>
    </source>
</evidence>
<dbReference type="SUPFAM" id="SSF52743">
    <property type="entry name" value="Subtilisin-like"/>
    <property type="match status" value="1"/>
</dbReference>
<dbReference type="Gene3D" id="2.60.40.2310">
    <property type="match status" value="1"/>
</dbReference>
<accession>A0AA38FZB1</accession>
<keyword evidence="3" id="KW-0732">Signal</keyword>
<dbReference type="GO" id="GO:0006508">
    <property type="term" value="P:proteolysis"/>
    <property type="evidence" value="ECO:0007669"/>
    <property type="project" value="UniProtKB-KW"/>
</dbReference>
<gene>
    <name evidence="12" type="ORF">KI387_028274</name>
</gene>
<evidence type="ECO:0000313" key="12">
    <source>
        <dbReference type="EMBL" id="KAH9313239.1"/>
    </source>
</evidence>
<dbReference type="InterPro" id="IPR034197">
    <property type="entry name" value="Peptidases_S8_3"/>
</dbReference>
<dbReference type="InterPro" id="IPR010259">
    <property type="entry name" value="S8pro/Inhibitor_I9"/>
</dbReference>
<dbReference type="OMA" id="CHRGGSA"/>
<feature type="region of interest" description="Disordered" evidence="8">
    <location>
        <begin position="192"/>
        <end position="213"/>
    </location>
</feature>
<keyword evidence="4 7" id="KW-0378">Hydrolase</keyword>
<dbReference type="InterPro" id="IPR041469">
    <property type="entry name" value="Subtilisin-like_FN3"/>
</dbReference>
<evidence type="ECO:0000256" key="5">
    <source>
        <dbReference type="ARBA" id="ARBA00022825"/>
    </source>
</evidence>
<dbReference type="PRINTS" id="PR00723">
    <property type="entry name" value="SUBTILISIN"/>
</dbReference>
<dbReference type="Pfam" id="PF00082">
    <property type="entry name" value="Peptidase_S8"/>
    <property type="match status" value="1"/>
</dbReference>
<evidence type="ECO:0000256" key="4">
    <source>
        <dbReference type="ARBA" id="ARBA00022801"/>
    </source>
</evidence>
<evidence type="ECO:0008006" key="14">
    <source>
        <dbReference type="Google" id="ProtNLM"/>
    </source>
</evidence>
<dbReference type="FunFam" id="3.40.50.200:FF:000006">
    <property type="entry name" value="Subtilisin-like protease SBT1.5"/>
    <property type="match status" value="1"/>
</dbReference>
<feature type="active site" description="Charge relay system" evidence="6 7">
    <location>
        <position position="545"/>
    </location>
</feature>
<dbReference type="Gene3D" id="3.50.30.30">
    <property type="match status" value="1"/>
</dbReference>
<evidence type="ECO:0000313" key="13">
    <source>
        <dbReference type="Proteomes" id="UP000824469"/>
    </source>
</evidence>
<feature type="domain" description="Inhibitor I9" evidence="10">
    <location>
        <begin position="1"/>
        <end position="82"/>
    </location>
</feature>
<dbReference type="InterPro" id="IPR015500">
    <property type="entry name" value="Peptidase_S8_subtilisin-rel"/>
</dbReference>
<feature type="domain" description="Subtilisin-like protease fibronectin type-III" evidence="11">
    <location>
        <begin position="658"/>
        <end position="752"/>
    </location>
</feature>
<comment type="similarity">
    <text evidence="1 7">Belongs to the peptidase S8 family.</text>
</comment>
<dbReference type="CDD" id="cd02120">
    <property type="entry name" value="PA_subtilisin_like"/>
    <property type="match status" value="1"/>
</dbReference>
<keyword evidence="13" id="KW-1185">Reference proteome</keyword>
<evidence type="ECO:0000256" key="2">
    <source>
        <dbReference type="ARBA" id="ARBA00022670"/>
    </source>
</evidence>
<dbReference type="PANTHER" id="PTHR10795">
    <property type="entry name" value="PROPROTEIN CONVERTASE SUBTILISIN/KEXIN"/>
    <property type="match status" value="1"/>
</dbReference>
<dbReference type="Proteomes" id="UP000824469">
    <property type="component" value="Unassembled WGS sequence"/>
</dbReference>
<organism evidence="12 13">
    <name type="scientific">Taxus chinensis</name>
    <name type="common">Chinese yew</name>
    <name type="synonym">Taxus wallichiana var. chinensis</name>
    <dbReference type="NCBI Taxonomy" id="29808"/>
    <lineage>
        <taxon>Eukaryota</taxon>
        <taxon>Viridiplantae</taxon>
        <taxon>Streptophyta</taxon>
        <taxon>Embryophyta</taxon>
        <taxon>Tracheophyta</taxon>
        <taxon>Spermatophyta</taxon>
        <taxon>Pinopsida</taxon>
        <taxon>Pinidae</taxon>
        <taxon>Conifers II</taxon>
        <taxon>Cupressales</taxon>
        <taxon>Taxaceae</taxon>
        <taxon>Taxus</taxon>
    </lineage>
</organism>
<dbReference type="InterPro" id="IPR000209">
    <property type="entry name" value="Peptidase_S8/S53_dom"/>
</dbReference>
<feature type="active site" description="Charge relay system" evidence="6 7">
    <location>
        <position position="205"/>
    </location>
</feature>
<dbReference type="Pfam" id="PF05922">
    <property type="entry name" value="Inhibitor_I9"/>
    <property type="match status" value="1"/>
</dbReference>
<name>A0AA38FZB1_TAXCH</name>
<keyword evidence="2 7" id="KW-0645">Protease</keyword>
<dbReference type="InterPro" id="IPR037045">
    <property type="entry name" value="S8pro/Inhibitor_I9_sf"/>
</dbReference>
<dbReference type="PROSITE" id="PS51892">
    <property type="entry name" value="SUBTILASE"/>
    <property type="match status" value="1"/>
</dbReference>
<dbReference type="Gene3D" id="3.30.70.80">
    <property type="entry name" value="Peptidase S8 propeptide/proteinase inhibitor I9"/>
    <property type="match status" value="1"/>
</dbReference>
<proteinExistence type="inferred from homology"/>
<evidence type="ECO:0000256" key="8">
    <source>
        <dbReference type="SAM" id="MobiDB-lite"/>
    </source>
</evidence>
<feature type="non-terminal residue" evidence="12">
    <location>
        <position position="762"/>
    </location>
</feature>
<dbReference type="InterPro" id="IPR023828">
    <property type="entry name" value="Peptidase_S8_Ser-AS"/>
</dbReference>
<sequence>SYVVYLGGRSDEVVEHRVLVNSQYEILASVLGSETAAQDSIFYSYARTVNGFAATLSEEHALAISRHPGVVSVFPNGRRKLQTTRSWEFLGLEHENQQIPPHSLWKKAAFGKDVIIAHLDTECDCKAGLNCSMLGVWPESESFNDKGFGPVPSRWRGSCENSTGFSCNRKLIGAKAFYKGFEATNVNSGFLKSGQSNSPRDRNGHGSHTLSTAGGNFVKNASIYGYAEGTAKGGAPGARVVSYKVCWEDSEGETSCSDADILAAFDQGIFDGVDVFSVSVGGGALSQSFFNDSISIGALHAVQQGRVVVCSAGNDGPNAGSVSNVAPWIITVGASIIDRKFTSIAVLGNKKSYKGQTLSPFSLQKKKMYPLISSIDALYGGVPKYQGMYCSKGSLDPQKVRGKIVACYGGLNVGFDMGEEVRRAGGVGMIVCDSPEDALIFSDPFTLPATTLGGQDGIAVLNYINSTKFPVASISSGETVLNTRPAPMVAPFSSRGPNTVSLDILKPDILAPGFNILAAWSRLAPPSESKFDDRKVSFNILSGTSMACPHVAGIAALLKAAHPHWSAAAISSAIMTTGTRLDNSKRLIKDSPLHTANPFDFGAGHINPNNAADPGLIYDISNNDYLTFLCGFRTELSQISNERGEKFSCPRINERAYNLNYPSITISSLEGSVFVKRTVTYVSEGPATFKANVRSPHGVVVAVKPDELQFTNTGEKKSFYVFIKPKKSFNSTQFGHLTWNNGDRHVVNSPIVTCIKGSSCVV</sequence>
<dbReference type="CDD" id="cd04852">
    <property type="entry name" value="Peptidases_S8_3"/>
    <property type="match status" value="1"/>
</dbReference>
<evidence type="ECO:0000256" key="7">
    <source>
        <dbReference type="PROSITE-ProRule" id="PRU01240"/>
    </source>
</evidence>